<evidence type="ECO:0000259" key="12">
    <source>
        <dbReference type="Pfam" id="PF01103"/>
    </source>
</evidence>
<dbReference type="Proteomes" id="UP000286985">
    <property type="component" value="Unassembled WGS sequence"/>
</dbReference>
<dbReference type="STRING" id="519452.SAMN04488139_0003"/>
<evidence type="ECO:0000256" key="7">
    <source>
        <dbReference type="ARBA" id="ARBA00023136"/>
    </source>
</evidence>
<dbReference type="InterPro" id="IPR039910">
    <property type="entry name" value="D15-like"/>
</dbReference>
<feature type="domain" description="TamA POTRA" evidence="13">
    <location>
        <begin position="49"/>
        <end position="126"/>
    </location>
</feature>
<protein>
    <recommendedName>
        <fullName evidence="3">Translocation and assembly module subunit TamA</fullName>
    </recommendedName>
    <alternativeName>
        <fullName evidence="9">Autotransporter assembly factor TamA</fullName>
    </alternativeName>
</protein>
<dbReference type="Pfam" id="PF17243">
    <property type="entry name" value="POTRA_TamA_1"/>
    <property type="match status" value="1"/>
</dbReference>
<dbReference type="PANTHER" id="PTHR12815:SF47">
    <property type="entry name" value="TRANSLOCATION AND ASSEMBLY MODULE SUBUNIT TAMA"/>
    <property type="match status" value="1"/>
</dbReference>
<dbReference type="InterPro" id="IPR035243">
    <property type="entry name" value="TamA_POTRA_Dom_1"/>
</dbReference>
<evidence type="ECO:0000256" key="4">
    <source>
        <dbReference type="ARBA" id="ARBA00022452"/>
    </source>
</evidence>
<evidence type="ECO:0000313" key="14">
    <source>
        <dbReference type="EMBL" id="RUO46071.1"/>
    </source>
</evidence>
<evidence type="ECO:0000256" key="10">
    <source>
        <dbReference type="ARBA" id="ARBA00093548"/>
    </source>
</evidence>
<dbReference type="PANTHER" id="PTHR12815">
    <property type="entry name" value="SORTING AND ASSEMBLY MACHINERY SAMM50 PROTEIN FAMILY MEMBER"/>
    <property type="match status" value="1"/>
</dbReference>
<keyword evidence="15" id="KW-1185">Reference proteome</keyword>
<evidence type="ECO:0000256" key="3">
    <source>
        <dbReference type="ARBA" id="ARBA00015419"/>
    </source>
</evidence>
<evidence type="ECO:0000256" key="1">
    <source>
        <dbReference type="ARBA" id="ARBA00004442"/>
    </source>
</evidence>
<reference evidence="15" key="1">
    <citation type="journal article" date="2018" name="Front. Microbiol.">
        <title>Genome-Based Analysis Reveals the Taxonomy and Diversity of the Family Idiomarinaceae.</title>
        <authorList>
            <person name="Liu Y."/>
            <person name="Lai Q."/>
            <person name="Shao Z."/>
        </authorList>
    </citation>
    <scope>NUCLEOTIDE SEQUENCE [LARGE SCALE GENOMIC DNA]</scope>
    <source>
        <strain evidence="15">908033</strain>
    </source>
</reference>
<keyword evidence="7" id="KW-0472">Membrane</keyword>
<name>A0A432XBE6_9GAMM</name>
<keyword evidence="8" id="KW-0998">Cell outer membrane</keyword>
<keyword evidence="5" id="KW-0812">Transmembrane</keyword>
<dbReference type="OrthoDB" id="9803054at2"/>
<dbReference type="InterPro" id="IPR000184">
    <property type="entry name" value="Bac_surfAg_D15"/>
</dbReference>
<dbReference type="Pfam" id="PF01103">
    <property type="entry name" value="Omp85"/>
    <property type="match status" value="1"/>
</dbReference>
<evidence type="ECO:0000313" key="15">
    <source>
        <dbReference type="Proteomes" id="UP000286985"/>
    </source>
</evidence>
<organism evidence="14 15">
    <name type="scientific">Pseudidiomarina donghaiensis</name>
    <dbReference type="NCBI Taxonomy" id="519452"/>
    <lineage>
        <taxon>Bacteria</taxon>
        <taxon>Pseudomonadati</taxon>
        <taxon>Pseudomonadota</taxon>
        <taxon>Gammaproteobacteria</taxon>
        <taxon>Alteromonadales</taxon>
        <taxon>Idiomarinaceae</taxon>
        <taxon>Pseudidiomarina</taxon>
    </lineage>
</organism>
<dbReference type="GO" id="GO:0009306">
    <property type="term" value="P:protein secretion"/>
    <property type="evidence" value="ECO:0007669"/>
    <property type="project" value="TreeGrafter"/>
</dbReference>
<dbReference type="GO" id="GO:0097347">
    <property type="term" value="C:TAM protein secretion complex"/>
    <property type="evidence" value="ECO:0007669"/>
    <property type="project" value="TreeGrafter"/>
</dbReference>
<comment type="caution">
    <text evidence="14">The sequence shown here is derived from an EMBL/GenBank/DDBJ whole genome shotgun (WGS) entry which is preliminary data.</text>
</comment>
<dbReference type="AlphaFoldDB" id="A0A432XBE6"/>
<dbReference type="Gene3D" id="2.40.160.50">
    <property type="entry name" value="membrane protein fhac: a member of the omp85/tpsb transporter family"/>
    <property type="match status" value="1"/>
</dbReference>
<keyword evidence="4" id="KW-1134">Transmembrane beta strand</keyword>
<proteinExistence type="inferred from homology"/>
<evidence type="ECO:0000256" key="8">
    <source>
        <dbReference type="ARBA" id="ARBA00023237"/>
    </source>
</evidence>
<evidence type="ECO:0000256" key="11">
    <source>
        <dbReference type="SAM" id="SignalP"/>
    </source>
</evidence>
<evidence type="ECO:0000256" key="6">
    <source>
        <dbReference type="ARBA" id="ARBA00022729"/>
    </source>
</evidence>
<comment type="subcellular location">
    <subcellularLocation>
        <location evidence="1">Cell outer membrane</location>
    </subcellularLocation>
</comment>
<dbReference type="EMBL" id="PIPU01000009">
    <property type="protein sequence ID" value="RUO46071.1"/>
    <property type="molecule type" value="Genomic_DNA"/>
</dbReference>
<dbReference type="Gene3D" id="3.10.20.310">
    <property type="entry name" value="membrane protein fhac"/>
    <property type="match status" value="3"/>
</dbReference>
<sequence length="604" mass="68489">MYLFERKFMSVVGRSFALFLLAFSGLALIAAPSAYAQSSWQTSDAKLAVVIEGLAEPYSTNAYNYLTVAALVEETVPSVIRVRYLAQQGEQEIKTALQPYGFYNSDVTHKIIETEDTWTVKYQVNPGPVTTYNQVDITLLGGAQYDADFDKLLRNHKLQKGRPLRHQDYEALKGALRNLAAERGYYDAKFTAQHIDVLRDQQLANVTLMFDSAERYLFGDTIFCCAFISNKLLNRFLDHQSGEPFSTRKLLDLQVDLASSDYFSHVEVSPLWDQTNNNQVPIDVRLEPNKRNRYQFGLGYGTDTGARVTMGFDRRWVNDRGHKLSSVVRLSEVQNTGFVSYQIPGNDPARDVYSFNGEITDRSYEEQRSTLYKTSVSDLRHYDRWHRTYQLAYQREDFSFGSDPSESSSFLIPSVQWSLIESSSLEANRNITDDGYRLSIMLQGGHDSALSETTFASVKLSAKWVHRLSDQWRILVRSEVGALRADNFEELGPTLRFFAGGDHSVRGYAYQQLGPTNDEGVVVGGRYMTASSVELDYAIKSNWRIALFTDIGNSMMDWNERLKQSAGFGVRWISPIGPVRLDLAMALDEPSNPWRLHLTIGPDL</sequence>
<evidence type="ECO:0000259" key="13">
    <source>
        <dbReference type="Pfam" id="PF17243"/>
    </source>
</evidence>
<gene>
    <name evidence="14" type="ORF">CWE24_12315</name>
</gene>
<evidence type="ECO:0000256" key="9">
    <source>
        <dbReference type="ARBA" id="ARBA00033063"/>
    </source>
</evidence>
<accession>A0A432XBE6</accession>
<keyword evidence="6 11" id="KW-0732">Signal</keyword>
<evidence type="ECO:0000256" key="5">
    <source>
        <dbReference type="ARBA" id="ARBA00022692"/>
    </source>
</evidence>
<dbReference type="GO" id="GO:0009279">
    <property type="term" value="C:cell outer membrane"/>
    <property type="evidence" value="ECO:0007669"/>
    <property type="project" value="UniProtKB-SubCell"/>
</dbReference>
<comment type="subunit">
    <text evidence="10">Interacts with TamB to form the translocation and assembly module (TAM).</text>
</comment>
<feature type="domain" description="Bacterial surface antigen (D15)" evidence="12">
    <location>
        <begin position="320"/>
        <end position="600"/>
    </location>
</feature>
<feature type="chain" id="PRO_5019035032" description="Translocation and assembly module subunit TamA" evidence="11">
    <location>
        <begin position="37"/>
        <end position="604"/>
    </location>
</feature>
<feature type="signal peptide" evidence="11">
    <location>
        <begin position="1"/>
        <end position="36"/>
    </location>
</feature>
<evidence type="ECO:0000256" key="2">
    <source>
        <dbReference type="ARBA" id="ARBA00010248"/>
    </source>
</evidence>
<comment type="similarity">
    <text evidence="2">Belongs to the TamA family.</text>
</comment>